<organism evidence="7">
    <name type="scientific">Salmonella enterica subsp. houtenae serovar 1,40:z4,z32:-</name>
    <dbReference type="NCBI Taxonomy" id="1967604"/>
    <lineage>
        <taxon>Bacteria</taxon>
        <taxon>Pseudomonadati</taxon>
        <taxon>Pseudomonadota</taxon>
        <taxon>Gammaproteobacteria</taxon>
        <taxon>Enterobacterales</taxon>
        <taxon>Enterobacteriaceae</taxon>
        <taxon>Salmonella</taxon>
    </lineage>
</organism>
<evidence type="ECO:0000256" key="4">
    <source>
        <dbReference type="PIRNR" id="PIRNR001365"/>
    </source>
</evidence>
<evidence type="ECO:0000256" key="5">
    <source>
        <dbReference type="PIRSR" id="PIRSR001365-1"/>
    </source>
</evidence>
<keyword evidence="2 4" id="KW-0456">Lyase</keyword>
<keyword evidence="3" id="KW-0704">Schiff base</keyword>
<feature type="active site" description="Schiff-base intermediate with substrate" evidence="5">
    <location>
        <position position="161"/>
    </location>
</feature>
<evidence type="ECO:0000256" key="1">
    <source>
        <dbReference type="ARBA" id="ARBA00007592"/>
    </source>
</evidence>
<gene>
    <name evidence="7" type="ORF">GND90_004513</name>
</gene>
<dbReference type="GO" id="GO:0008840">
    <property type="term" value="F:4-hydroxy-tetrahydrodipicolinate synthase activity"/>
    <property type="evidence" value="ECO:0007669"/>
    <property type="project" value="TreeGrafter"/>
</dbReference>
<dbReference type="InterPro" id="IPR013785">
    <property type="entry name" value="Aldolase_TIM"/>
</dbReference>
<comment type="similarity">
    <text evidence="1 4">Belongs to the DapA family.</text>
</comment>
<dbReference type="PANTHER" id="PTHR12128:SF66">
    <property type="entry name" value="4-HYDROXY-2-OXOGLUTARATE ALDOLASE, MITOCHONDRIAL"/>
    <property type="match status" value="1"/>
</dbReference>
<comment type="caution">
    <text evidence="7">The sequence shown here is derived from an EMBL/GenBank/DDBJ whole genome shotgun (WGS) entry which is preliminary data.</text>
</comment>
<dbReference type="PROSITE" id="PS00665">
    <property type="entry name" value="DHDPS_1"/>
    <property type="match status" value="1"/>
</dbReference>
<dbReference type="CDD" id="cd00408">
    <property type="entry name" value="DHDPS-like"/>
    <property type="match status" value="1"/>
</dbReference>
<dbReference type="SMART" id="SM01130">
    <property type="entry name" value="DHDPS"/>
    <property type="match status" value="1"/>
</dbReference>
<dbReference type="PRINTS" id="PR00146">
    <property type="entry name" value="DHPICSNTHASE"/>
</dbReference>
<accession>A0A730WFR5</accession>
<dbReference type="Gene3D" id="3.20.20.70">
    <property type="entry name" value="Aldolase class I"/>
    <property type="match status" value="1"/>
</dbReference>
<name>A0A730WFR5_SALHO</name>
<dbReference type="Pfam" id="PF00701">
    <property type="entry name" value="DHDPS"/>
    <property type="match status" value="1"/>
</dbReference>
<dbReference type="PIRSF" id="PIRSF001365">
    <property type="entry name" value="DHDPS"/>
    <property type="match status" value="1"/>
</dbReference>
<evidence type="ECO:0000256" key="6">
    <source>
        <dbReference type="PIRSR" id="PIRSR001365-2"/>
    </source>
</evidence>
<dbReference type="AlphaFoldDB" id="A0A730WFR5"/>
<evidence type="ECO:0000313" key="7">
    <source>
        <dbReference type="EMBL" id="HAE4191451.1"/>
    </source>
</evidence>
<evidence type="ECO:0000256" key="3">
    <source>
        <dbReference type="ARBA" id="ARBA00023270"/>
    </source>
</evidence>
<sequence length="301" mass="33553">MCKIITPSVTIFDENGHVDIDGNQKVIDFLIAGGVDGILVLGSTGEFTNMSLEERKALLSMYVKHTNGRVELYAGTGCLDVAETIELTNYASEIGYQGVFIIGPYYYGLNPERLFEYYDEVAKSVKCNIHLYNYPERSGHSLDADTVKRIVAANINVVGMKDSVMIPAHSNEIILAINKKDFQMYSGFDDQFLYNIAAGGCGGICGLSNIVPEIFSSLVDACRKKDFDKTFQLSNLIHGLMPIYSLDSNPPLIIKTLMNYRGVNVNEKSIFPFTDISDEKLTYAKKLIDQVLARYNRICQE</sequence>
<feature type="active site" description="Proton donor/acceptor" evidence="5">
    <location>
        <position position="132"/>
    </location>
</feature>
<dbReference type="InterPro" id="IPR002220">
    <property type="entry name" value="DapA-like"/>
</dbReference>
<feature type="binding site" evidence="6">
    <location>
        <position position="44"/>
    </location>
    <ligand>
        <name>pyruvate</name>
        <dbReference type="ChEBI" id="CHEBI:15361"/>
    </ligand>
</feature>
<reference evidence="7" key="2">
    <citation type="submission" date="2018-07" db="EMBL/GenBank/DDBJ databases">
        <authorList>
            <consortium name="NCBI Pathogen Detection Project"/>
        </authorList>
    </citation>
    <scope>NUCLEOTIDE SEQUENCE</scope>
    <source>
        <strain evidence="7">23-88</strain>
    </source>
</reference>
<dbReference type="EMBL" id="DAARWD010000038">
    <property type="protein sequence ID" value="HAE4191451.1"/>
    <property type="molecule type" value="Genomic_DNA"/>
</dbReference>
<dbReference type="InterPro" id="IPR020624">
    <property type="entry name" value="Schiff_base-form_aldolases_CS"/>
</dbReference>
<evidence type="ECO:0000256" key="2">
    <source>
        <dbReference type="ARBA" id="ARBA00023239"/>
    </source>
</evidence>
<dbReference type="SUPFAM" id="SSF51569">
    <property type="entry name" value="Aldolase"/>
    <property type="match status" value="1"/>
</dbReference>
<feature type="binding site" evidence="6">
    <location>
        <position position="204"/>
    </location>
    <ligand>
        <name>pyruvate</name>
        <dbReference type="ChEBI" id="CHEBI:15361"/>
    </ligand>
</feature>
<dbReference type="PANTHER" id="PTHR12128">
    <property type="entry name" value="DIHYDRODIPICOLINATE SYNTHASE"/>
    <property type="match status" value="1"/>
</dbReference>
<proteinExistence type="inferred from homology"/>
<protein>
    <submittedName>
        <fullName evidence="7">Dihydrodipicolinate synthase family protein</fullName>
    </submittedName>
</protein>
<reference evidence="7" key="1">
    <citation type="journal article" date="2018" name="Genome Biol.">
        <title>SKESA: strategic k-mer extension for scrupulous assemblies.</title>
        <authorList>
            <person name="Souvorov A."/>
            <person name="Agarwala R."/>
            <person name="Lipman D.J."/>
        </authorList>
    </citation>
    <scope>NUCLEOTIDE SEQUENCE</scope>
    <source>
        <strain evidence="7">23-88</strain>
    </source>
</reference>